<feature type="domain" description="GED" evidence="6">
    <location>
        <begin position="708"/>
        <end position="800"/>
    </location>
</feature>
<feature type="domain" description="Dynamin-type G" evidence="7">
    <location>
        <begin position="139"/>
        <end position="414"/>
    </location>
</feature>
<comment type="caution">
    <text evidence="8">The sequence shown here is derived from an EMBL/GenBank/DDBJ whole genome shotgun (WGS) entry which is preliminary data.</text>
</comment>
<sequence>MAAMGSYVLYKVDEGTTKVKDTVGKAVDWLNDAFDGVSWPTLNKGEQTNNNNQSNNSNNNNGGGGDGSEFLAGATLLATMDDEANSSKDHQNKEYIDEDDDDEEDEGEDTTGDDMVSLTRQMIEIRSILNKISNKMGESISLPAIVVIGSQSSGKSSVLESIVGKDFLPKGDNMVTRRPIELTLINTKDSSDEVNQQSPKKKTTLFKGDVDNDYLVDFPQLREYNVSSFTKVKSLLVDMNLQVSSKDCISEDPIQLVIKSSKVPDLQLIDLPGYIQIESVDQPAELKDKIKSLCDKYLQKPNIILAISSADVDLANSTALKAARLLDPKGERTLGVITKLDLVSPGQAAQMLLNKKYPLKMGYVGVVNNNKKTTESEYFQKNKLFFKNCQFSNRKLRKKLITILELTMSKELKPTFIKLQQELDNTAYRFKVEFNDRQLTPRTYLLSQIDVLKLAVKELQDLFSRNELKSILRQELDQEVLNILAARYWKDLENENVTNIIGDPSDEAALSYWHKNLELSTSSLTKLGIGRMTTAIITNSILSELNNILYVLQPTSFQQQGFLYSLVNDIAIQVLNKNFYSTADQVENCIKPFKYEVEIEQRDWDDSKHNSILLLKEELKQVQGSKNLLKSNLSGNGGNKQIQQILQFLKQRQALSNGNVLDINKLDYDGGFSKILLEKGKQYIELEKREQLLKFRLRFINGKQCRDTKSMDKCPEIYLKAINEKLISTAVLFLNIELLSDFFYNFPIELDRKISELSIDDIEMFAKQDSKISKHIELQKRKDLLQLALNKMNSLLIYEKINKKPKKNL</sequence>
<keyword evidence="4" id="KW-0342">GTP-binding</keyword>
<dbReference type="GO" id="GO:0031623">
    <property type="term" value="P:receptor internalization"/>
    <property type="evidence" value="ECO:0007669"/>
    <property type="project" value="TreeGrafter"/>
</dbReference>
<feature type="compositionally biased region" description="Low complexity" evidence="5">
    <location>
        <begin position="49"/>
        <end position="60"/>
    </location>
</feature>
<evidence type="ECO:0000256" key="5">
    <source>
        <dbReference type="SAM" id="MobiDB-lite"/>
    </source>
</evidence>
<dbReference type="Pfam" id="PF00350">
    <property type="entry name" value="Dynamin_N"/>
    <property type="match status" value="1"/>
</dbReference>
<dbReference type="InterPro" id="IPR022812">
    <property type="entry name" value="Dynamin"/>
</dbReference>
<evidence type="ECO:0000256" key="4">
    <source>
        <dbReference type="ARBA" id="ARBA00023134"/>
    </source>
</evidence>
<dbReference type="InterPro" id="IPR001401">
    <property type="entry name" value="Dynamin_GTPase"/>
</dbReference>
<dbReference type="GO" id="GO:0008017">
    <property type="term" value="F:microtubule binding"/>
    <property type="evidence" value="ECO:0007669"/>
    <property type="project" value="TreeGrafter"/>
</dbReference>
<dbReference type="EC" id="3.6.5.5" evidence="1"/>
<dbReference type="InterPro" id="IPR056495">
    <property type="entry name" value="LIS_MGM1"/>
</dbReference>
<dbReference type="PRINTS" id="PR00195">
    <property type="entry name" value="DYNAMIN"/>
</dbReference>
<dbReference type="PROSITE" id="PS51388">
    <property type="entry name" value="GED"/>
    <property type="match status" value="1"/>
</dbReference>
<keyword evidence="3" id="KW-0378">Hydrolase</keyword>
<dbReference type="AlphaFoldDB" id="A0A1B7TH54"/>
<evidence type="ECO:0000313" key="8">
    <source>
        <dbReference type="EMBL" id="OBA28064.1"/>
    </source>
</evidence>
<dbReference type="SMART" id="SM00053">
    <property type="entry name" value="DYNc"/>
    <property type="match status" value="1"/>
</dbReference>
<dbReference type="PANTHER" id="PTHR11566">
    <property type="entry name" value="DYNAMIN"/>
    <property type="match status" value="1"/>
</dbReference>
<evidence type="ECO:0000256" key="2">
    <source>
        <dbReference type="ARBA" id="ARBA00022741"/>
    </source>
</evidence>
<evidence type="ECO:0000259" key="6">
    <source>
        <dbReference type="PROSITE" id="PS51388"/>
    </source>
</evidence>
<dbReference type="InterPro" id="IPR045063">
    <property type="entry name" value="Dynamin_N"/>
</dbReference>
<evidence type="ECO:0000256" key="3">
    <source>
        <dbReference type="ARBA" id="ARBA00022801"/>
    </source>
</evidence>
<gene>
    <name evidence="8" type="ORF">HANVADRAFT_51785</name>
</gene>
<dbReference type="Gene3D" id="3.40.50.300">
    <property type="entry name" value="P-loop containing nucleotide triphosphate hydrolases"/>
    <property type="match status" value="1"/>
</dbReference>
<accession>A0A1B7TH54</accession>
<dbReference type="PROSITE" id="PS51718">
    <property type="entry name" value="G_DYNAMIN_2"/>
    <property type="match status" value="1"/>
</dbReference>
<keyword evidence="9" id="KW-1185">Reference proteome</keyword>
<dbReference type="InterPro" id="IPR030381">
    <property type="entry name" value="G_DYNAMIN_dom"/>
</dbReference>
<dbReference type="InterPro" id="IPR027417">
    <property type="entry name" value="P-loop_NTPase"/>
</dbReference>
<dbReference type="Pfam" id="PF24550">
    <property type="entry name" value="LIS_MGM1"/>
    <property type="match status" value="1"/>
</dbReference>
<evidence type="ECO:0000259" key="7">
    <source>
        <dbReference type="PROSITE" id="PS51718"/>
    </source>
</evidence>
<dbReference type="GO" id="GO:0005886">
    <property type="term" value="C:plasma membrane"/>
    <property type="evidence" value="ECO:0007669"/>
    <property type="project" value="TreeGrafter"/>
</dbReference>
<feature type="region of interest" description="Disordered" evidence="5">
    <location>
        <begin position="40"/>
        <end position="70"/>
    </location>
</feature>
<dbReference type="CDD" id="cd08771">
    <property type="entry name" value="DLP_1"/>
    <property type="match status" value="1"/>
</dbReference>
<protein>
    <recommendedName>
        <fullName evidence="1">dynamin GTPase</fullName>
        <ecNumber evidence="1">3.6.5.5</ecNumber>
    </recommendedName>
</protein>
<reference evidence="9" key="1">
    <citation type="journal article" date="2016" name="Proc. Natl. Acad. Sci. U.S.A.">
        <title>Comparative genomics of biotechnologically important yeasts.</title>
        <authorList>
            <person name="Riley R."/>
            <person name="Haridas S."/>
            <person name="Wolfe K.H."/>
            <person name="Lopes M.R."/>
            <person name="Hittinger C.T."/>
            <person name="Goeker M."/>
            <person name="Salamov A.A."/>
            <person name="Wisecaver J.H."/>
            <person name="Long T.M."/>
            <person name="Calvey C.H."/>
            <person name="Aerts A.L."/>
            <person name="Barry K.W."/>
            <person name="Choi C."/>
            <person name="Clum A."/>
            <person name="Coughlan A.Y."/>
            <person name="Deshpande S."/>
            <person name="Douglass A.P."/>
            <person name="Hanson S.J."/>
            <person name="Klenk H.-P."/>
            <person name="LaButti K.M."/>
            <person name="Lapidus A."/>
            <person name="Lindquist E.A."/>
            <person name="Lipzen A.M."/>
            <person name="Meier-Kolthoff J.P."/>
            <person name="Ohm R.A."/>
            <person name="Otillar R.P."/>
            <person name="Pangilinan J.L."/>
            <person name="Peng Y."/>
            <person name="Rokas A."/>
            <person name="Rosa C.A."/>
            <person name="Scheuner C."/>
            <person name="Sibirny A.A."/>
            <person name="Slot J.C."/>
            <person name="Stielow J.B."/>
            <person name="Sun H."/>
            <person name="Kurtzman C.P."/>
            <person name="Blackwell M."/>
            <person name="Grigoriev I.V."/>
            <person name="Jeffries T.W."/>
        </authorList>
    </citation>
    <scope>NUCLEOTIDE SEQUENCE [LARGE SCALE GENOMIC DNA]</scope>
    <source>
        <strain evidence="9">NRRL Y-1626</strain>
    </source>
</reference>
<dbReference type="GO" id="GO:0005525">
    <property type="term" value="F:GTP binding"/>
    <property type="evidence" value="ECO:0007669"/>
    <property type="project" value="UniProtKB-KW"/>
</dbReference>
<organism evidence="8 9">
    <name type="scientific">Hanseniaspora valbyensis NRRL Y-1626</name>
    <dbReference type="NCBI Taxonomy" id="766949"/>
    <lineage>
        <taxon>Eukaryota</taxon>
        <taxon>Fungi</taxon>
        <taxon>Dikarya</taxon>
        <taxon>Ascomycota</taxon>
        <taxon>Saccharomycotina</taxon>
        <taxon>Saccharomycetes</taxon>
        <taxon>Saccharomycodales</taxon>
        <taxon>Saccharomycodaceae</taxon>
        <taxon>Hanseniaspora</taxon>
    </lineage>
</organism>
<feature type="compositionally biased region" description="Basic and acidic residues" evidence="5">
    <location>
        <begin position="85"/>
        <end position="95"/>
    </location>
</feature>
<dbReference type="InterPro" id="IPR020850">
    <property type="entry name" value="GED_dom"/>
</dbReference>
<dbReference type="GO" id="GO:0003924">
    <property type="term" value="F:GTPase activity"/>
    <property type="evidence" value="ECO:0007669"/>
    <property type="project" value="InterPro"/>
</dbReference>
<name>A0A1B7TH54_9ASCO</name>
<feature type="region of interest" description="Disordered" evidence="5">
    <location>
        <begin position="83"/>
        <end position="117"/>
    </location>
</feature>
<proteinExistence type="predicted"/>
<dbReference type="EMBL" id="LXPE01000005">
    <property type="protein sequence ID" value="OBA28064.1"/>
    <property type="molecule type" value="Genomic_DNA"/>
</dbReference>
<dbReference type="PANTHER" id="PTHR11566:SF212">
    <property type="entry name" value="DYNAMIN"/>
    <property type="match status" value="1"/>
</dbReference>
<feature type="compositionally biased region" description="Acidic residues" evidence="5">
    <location>
        <begin position="96"/>
        <end position="112"/>
    </location>
</feature>
<evidence type="ECO:0000256" key="1">
    <source>
        <dbReference type="ARBA" id="ARBA00011980"/>
    </source>
</evidence>
<evidence type="ECO:0000313" key="9">
    <source>
        <dbReference type="Proteomes" id="UP000092321"/>
    </source>
</evidence>
<dbReference type="GO" id="GO:0005874">
    <property type="term" value="C:microtubule"/>
    <property type="evidence" value="ECO:0007669"/>
    <property type="project" value="TreeGrafter"/>
</dbReference>
<dbReference type="GO" id="GO:0005737">
    <property type="term" value="C:cytoplasm"/>
    <property type="evidence" value="ECO:0007669"/>
    <property type="project" value="TreeGrafter"/>
</dbReference>
<dbReference type="GO" id="GO:0008053">
    <property type="term" value="P:mitochondrial fusion"/>
    <property type="evidence" value="ECO:0007669"/>
    <property type="project" value="TreeGrafter"/>
</dbReference>
<dbReference type="OrthoDB" id="5061070at2759"/>
<keyword evidence="2" id="KW-0547">Nucleotide-binding</keyword>
<dbReference type="SUPFAM" id="SSF52540">
    <property type="entry name" value="P-loop containing nucleoside triphosphate hydrolases"/>
    <property type="match status" value="1"/>
</dbReference>
<dbReference type="Proteomes" id="UP000092321">
    <property type="component" value="Unassembled WGS sequence"/>
</dbReference>